<protein>
    <recommendedName>
        <fullName evidence="6">Glycosyltransferase RgtA/B/C/D-like domain-containing protein</fullName>
    </recommendedName>
</protein>
<dbReference type="KEGG" id="cbp:EB354_13410"/>
<keyword evidence="1" id="KW-0472">Membrane</keyword>
<feature type="transmembrane region" description="Helical" evidence="1">
    <location>
        <begin position="342"/>
        <end position="361"/>
    </location>
</feature>
<dbReference type="AlphaFoldDB" id="A0AAX2IMN5"/>
<comment type="caution">
    <text evidence="3">The sequence shown here is derived from an EMBL/GenBank/DDBJ whole genome shotgun (WGS) entry which is preliminary data.</text>
</comment>
<feature type="transmembrane region" description="Helical" evidence="1">
    <location>
        <begin position="178"/>
        <end position="206"/>
    </location>
</feature>
<dbReference type="EMBL" id="FUZE01000005">
    <property type="protein sequence ID" value="SKB64778.1"/>
    <property type="molecule type" value="Genomic_DNA"/>
</dbReference>
<feature type="transmembrane region" description="Helical" evidence="1">
    <location>
        <begin position="288"/>
        <end position="306"/>
    </location>
</feature>
<keyword evidence="1" id="KW-0812">Transmembrane</keyword>
<feature type="transmembrane region" description="Helical" evidence="1">
    <location>
        <begin position="256"/>
        <end position="276"/>
    </location>
</feature>
<organism evidence="3 5">
    <name type="scientific">Chryseobacterium balustinum</name>
    <dbReference type="NCBI Taxonomy" id="246"/>
    <lineage>
        <taxon>Bacteria</taxon>
        <taxon>Pseudomonadati</taxon>
        <taxon>Bacteroidota</taxon>
        <taxon>Flavobacteriia</taxon>
        <taxon>Flavobacteriales</taxon>
        <taxon>Weeksellaceae</taxon>
        <taxon>Chryseobacterium group</taxon>
        <taxon>Chryseobacterium</taxon>
    </lineage>
</organism>
<feature type="transmembrane region" description="Helical" evidence="1">
    <location>
        <begin position="99"/>
        <end position="120"/>
    </location>
</feature>
<sequence length="530" mass="62315">MLIVYQIIWLKPQTKNLLSLNMEFIKKNFHYLLLLSSVFFLGNPSKFPSDDGFFYPQIAYNIMNHGFMGFNDLYLTNGFHPLWMVFCVIAELINPSDKFFALNILWLFQVLLILFGYILLEKTILKESKVGKILSLGFYCFMFFSLGTLYLIEAHLTFFTFSLIIFFMCRKFTNDLAFGVICSLVFLARLDHVFVLIPFGFLYWNFRKWSIKSFVKMLIGFSVLAVPYIISNYYYFDAAVPISGRIKSSFPHIQQYMDLGVFQKLFTLVGVLYFVFLCFNKKDTFRAIKFSFLIGSLLQLFYNLLFQSEIGQWYFVSQMFFCGLFIYDIANSFSNKTFEKLSFDKIIFMVALIFVCGIAWLKLTTSFSIQNNVFASHSKFEKKSNDLVRQTAQEFEQNIPKKTRIYVYDFPGKFAFYSDFNVIPADGLVANKLYFNDMRSGNFKKFMIKNNIEYLLFPTHFHTKHQTQGFLALHVDSRTDDYVFKLRNTLRKTIIDSLKESELTKIKSYTNPIKTWQPQYDSVSVFKLKN</sequence>
<keyword evidence="1" id="KW-1133">Transmembrane helix</keyword>
<keyword evidence="4" id="KW-1185">Reference proteome</keyword>
<evidence type="ECO:0000256" key="1">
    <source>
        <dbReference type="SAM" id="Phobius"/>
    </source>
</evidence>
<feature type="transmembrane region" description="Helical" evidence="1">
    <location>
        <begin position="312"/>
        <end position="330"/>
    </location>
</feature>
<feature type="transmembrane region" description="Helical" evidence="1">
    <location>
        <begin position="218"/>
        <end position="236"/>
    </location>
</feature>
<feature type="transmembrane region" description="Helical" evidence="1">
    <location>
        <begin position="141"/>
        <end position="166"/>
    </location>
</feature>
<reference evidence="2 4" key="1">
    <citation type="submission" date="2017-02" db="EMBL/GenBank/DDBJ databases">
        <authorList>
            <person name="Varghese N."/>
            <person name="Submissions S."/>
        </authorList>
    </citation>
    <scope>NUCLEOTIDE SEQUENCE [LARGE SCALE GENOMIC DNA]</scope>
    <source>
        <strain evidence="2 4">DSM 16775</strain>
    </source>
</reference>
<dbReference type="Proteomes" id="UP000251937">
    <property type="component" value="Unassembled WGS sequence"/>
</dbReference>
<dbReference type="Proteomes" id="UP000190669">
    <property type="component" value="Unassembled WGS sequence"/>
</dbReference>
<feature type="transmembrane region" description="Helical" evidence="1">
    <location>
        <begin position="73"/>
        <end position="93"/>
    </location>
</feature>
<name>A0AAX2IMN5_9FLAO</name>
<accession>A0AAX2IMN5</accession>
<evidence type="ECO:0000313" key="4">
    <source>
        <dbReference type="Proteomes" id="UP000190669"/>
    </source>
</evidence>
<dbReference type="EMBL" id="UAVR01000013">
    <property type="protein sequence ID" value="SQA90798.1"/>
    <property type="molecule type" value="Genomic_DNA"/>
</dbReference>
<evidence type="ECO:0000313" key="3">
    <source>
        <dbReference type="EMBL" id="SQA90798.1"/>
    </source>
</evidence>
<evidence type="ECO:0000313" key="5">
    <source>
        <dbReference type="Proteomes" id="UP000251937"/>
    </source>
</evidence>
<reference evidence="3 5" key="2">
    <citation type="submission" date="2018-06" db="EMBL/GenBank/DDBJ databases">
        <authorList>
            <consortium name="Pathogen Informatics"/>
            <person name="Doyle S."/>
        </authorList>
    </citation>
    <scope>NUCLEOTIDE SEQUENCE [LARGE SCALE GENOMIC DNA]</scope>
    <source>
        <strain evidence="3 5">NCTC11212</strain>
    </source>
</reference>
<proteinExistence type="predicted"/>
<evidence type="ECO:0008006" key="6">
    <source>
        <dbReference type="Google" id="ProtNLM"/>
    </source>
</evidence>
<evidence type="ECO:0000313" key="2">
    <source>
        <dbReference type="EMBL" id="SKB64778.1"/>
    </source>
</evidence>
<gene>
    <name evidence="3" type="ORF">NCTC11212_02696</name>
    <name evidence="2" type="ORF">SAMN05421800_10553</name>
</gene>